<comment type="caution">
    <text evidence="1">The sequence shown here is derived from an EMBL/GenBank/DDBJ whole genome shotgun (WGS) entry which is preliminary data.</text>
</comment>
<evidence type="ECO:0000313" key="2">
    <source>
        <dbReference type="Proteomes" id="UP001592528"/>
    </source>
</evidence>
<organism evidence="1 2">
    <name type="scientific">Streptacidiphilus cavernicola</name>
    <dbReference type="NCBI Taxonomy" id="3342716"/>
    <lineage>
        <taxon>Bacteria</taxon>
        <taxon>Bacillati</taxon>
        <taxon>Actinomycetota</taxon>
        <taxon>Actinomycetes</taxon>
        <taxon>Kitasatosporales</taxon>
        <taxon>Streptomycetaceae</taxon>
        <taxon>Streptacidiphilus</taxon>
    </lineage>
</organism>
<dbReference type="Proteomes" id="UP001592528">
    <property type="component" value="Unassembled WGS sequence"/>
</dbReference>
<proteinExistence type="predicted"/>
<dbReference type="RefSeq" id="WP_157623906.1">
    <property type="nucleotide sequence ID" value="NZ_JBHEZZ010000019.1"/>
</dbReference>
<accession>A0ABV6UUL6</accession>
<sequence length="111" mass="11831">MAIREDRLRAAARRLELIRTDWSMPLPRWTALPEPLSALDSALAADDPAAFDRALGWLTNRGPVLLEGDLPAAAAEAGATEEVLAVLVPLLDRLTERIPGPPPGPAPAPAR</sequence>
<name>A0ABV6UUL6_9ACTN</name>
<dbReference type="EMBL" id="JBHEZZ010000019">
    <property type="protein sequence ID" value="MFC1405170.1"/>
    <property type="molecule type" value="Genomic_DNA"/>
</dbReference>
<protein>
    <submittedName>
        <fullName evidence="1">Uncharacterized protein</fullName>
    </submittedName>
</protein>
<keyword evidence="2" id="KW-1185">Reference proteome</keyword>
<gene>
    <name evidence="1" type="ORF">ACEZDJ_28200</name>
</gene>
<reference evidence="1 2" key="1">
    <citation type="submission" date="2024-09" db="EMBL/GenBank/DDBJ databases">
        <authorList>
            <person name="Lee S.D."/>
        </authorList>
    </citation>
    <scope>NUCLEOTIDE SEQUENCE [LARGE SCALE GENOMIC DNA]</scope>
    <source>
        <strain evidence="1 2">N1-5</strain>
    </source>
</reference>
<evidence type="ECO:0000313" key="1">
    <source>
        <dbReference type="EMBL" id="MFC1405170.1"/>
    </source>
</evidence>